<evidence type="ECO:0000313" key="2">
    <source>
        <dbReference type="Proteomes" id="UP001415857"/>
    </source>
</evidence>
<proteinExistence type="predicted"/>
<name>A0AAP0S672_LIQFO</name>
<keyword evidence="2" id="KW-1185">Reference proteome</keyword>
<dbReference type="AlphaFoldDB" id="A0AAP0S672"/>
<dbReference type="Proteomes" id="UP001415857">
    <property type="component" value="Unassembled WGS sequence"/>
</dbReference>
<evidence type="ECO:0000313" key="1">
    <source>
        <dbReference type="EMBL" id="KAK9287885.1"/>
    </source>
</evidence>
<protein>
    <submittedName>
        <fullName evidence="1">Uncharacterized protein</fullName>
    </submittedName>
</protein>
<dbReference type="Gene3D" id="3.60.10.10">
    <property type="entry name" value="Endonuclease/exonuclease/phosphatase"/>
    <property type="match status" value="1"/>
</dbReference>
<dbReference type="InterPro" id="IPR036691">
    <property type="entry name" value="Endo/exonu/phosph_ase_sf"/>
</dbReference>
<organism evidence="1 2">
    <name type="scientific">Liquidambar formosana</name>
    <name type="common">Formosan gum</name>
    <dbReference type="NCBI Taxonomy" id="63359"/>
    <lineage>
        <taxon>Eukaryota</taxon>
        <taxon>Viridiplantae</taxon>
        <taxon>Streptophyta</taxon>
        <taxon>Embryophyta</taxon>
        <taxon>Tracheophyta</taxon>
        <taxon>Spermatophyta</taxon>
        <taxon>Magnoliopsida</taxon>
        <taxon>eudicotyledons</taxon>
        <taxon>Gunneridae</taxon>
        <taxon>Pentapetalae</taxon>
        <taxon>Saxifragales</taxon>
        <taxon>Altingiaceae</taxon>
        <taxon>Liquidambar</taxon>
    </lineage>
</organism>
<dbReference type="SUPFAM" id="SSF56219">
    <property type="entry name" value="DNase I-like"/>
    <property type="match status" value="1"/>
</dbReference>
<reference evidence="1 2" key="1">
    <citation type="journal article" date="2024" name="Plant J.">
        <title>Genome sequences and population genomics reveal climatic adaptation and genomic divergence between two closely related sweetgum species.</title>
        <authorList>
            <person name="Xu W.Q."/>
            <person name="Ren C.Q."/>
            <person name="Zhang X.Y."/>
            <person name="Comes H.P."/>
            <person name="Liu X.H."/>
            <person name="Li Y.G."/>
            <person name="Kettle C.J."/>
            <person name="Jalonen R."/>
            <person name="Gaisberger H."/>
            <person name="Ma Y.Z."/>
            <person name="Qiu Y.X."/>
        </authorList>
    </citation>
    <scope>NUCLEOTIDE SEQUENCE [LARGE SCALE GENOMIC DNA]</scope>
    <source>
        <strain evidence="1">Hangzhou</strain>
    </source>
</reference>
<dbReference type="PANTHER" id="PTHR33710:SF79">
    <property type="entry name" value="OS06G0205337 PROTEIN"/>
    <property type="match status" value="1"/>
</dbReference>
<dbReference type="EMBL" id="JBBPBK010000003">
    <property type="protein sequence ID" value="KAK9287885.1"/>
    <property type="molecule type" value="Genomic_DNA"/>
</dbReference>
<accession>A0AAP0S672</accession>
<sequence>MALGEDLKGVLHNFKYPSIRIGDFNQVLYATNKWGNHRLDLHGSEEFQAFIDDCAFIDLPAKGPTFTWTNNRDGEDCTYERLDSFLQLEVAYSYTRSNSHQFAYPQIRP</sequence>
<dbReference type="PANTHER" id="PTHR33710">
    <property type="entry name" value="BNAC02G09200D PROTEIN"/>
    <property type="match status" value="1"/>
</dbReference>
<gene>
    <name evidence="1" type="ORF">L1049_016327</name>
</gene>
<comment type="caution">
    <text evidence="1">The sequence shown here is derived from an EMBL/GenBank/DDBJ whole genome shotgun (WGS) entry which is preliminary data.</text>
</comment>